<evidence type="ECO:0000256" key="2">
    <source>
        <dbReference type="ARBA" id="ARBA00022598"/>
    </source>
</evidence>
<dbReference type="InterPro" id="IPR045864">
    <property type="entry name" value="aa-tRNA-synth_II/BPL/LPL"/>
</dbReference>
<evidence type="ECO:0000256" key="1">
    <source>
        <dbReference type="ARBA" id="ARBA00012831"/>
    </source>
</evidence>
<dbReference type="InterPro" id="IPR004154">
    <property type="entry name" value="Anticodon-bd"/>
</dbReference>
<dbReference type="EC" id="6.1.1.15" evidence="1"/>
<dbReference type="Gene3D" id="3.40.50.800">
    <property type="entry name" value="Anticodon-binding domain"/>
    <property type="match status" value="2"/>
</dbReference>
<accession>A0ABP0WPY1</accession>
<dbReference type="SMART" id="SM00946">
    <property type="entry name" value="ProRS-C_1"/>
    <property type="match status" value="1"/>
</dbReference>
<dbReference type="InterPro" id="IPR033721">
    <property type="entry name" value="ProRS_core_arch_euk"/>
</dbReference>
<dbReference type="InterPro" id="IPR016061">
    <property type="entry name" value="Pro-tRNA_ligase_II_C"/>
</dbReference>
<keyword evidence="3" id="KW-0547">Nucleotide-binding</keyword>
<dbReference type="InterPro" id="IPR002314">
    <property type="entry name" value="aa-tRNA-synt_IIb"/>
</dbReference>
<dbReference type="InterPro" id="IPR017449">
    <property type="entry name" value="Pro-tRNA_synth_II"/>
</dbReference>
<evidence type="ECO:0000256" key="4">
    <source>
        <dbReference type="ARBA" id="ARBA00022840"/>
    </source>
</evidence>
<keyword evidence="2" id="KW-0436">Ligase</keyword>
<name>A0ABP0WPY1_9BRYO</name>
<proteinExistence type="inferred from homology"/>
<gene>
    <name evidence="10" type="ORF">CSSPJE1EN1_LOCUS13013</name>
</gene>
<keyword evidence="11" id="KW-1185">Reference proteome</keyword>
<dbReference type="HAMAP" id="MF_01571">
    <property type="entry name" value="Pro_tRNA_synth_type3"/>
    <property type="match status" value="1"/>
</dbReference>
<dbReference type="PROSITE" id="PS50862">
    <property type="entry name" value="AA_TRNA_LIGASE_II"/>
    <property type="match status" value="1"/>
</dbReference>
<organism evidence="10 11">
    <name type="scientific">Sphagnum jensenii</name>
    <dbReference type="NCBI Taxonomy" id="128206"/>
    <lineage>
        <taxon>Eukaryota</taxon>
        <taxon>Viridiplantae</taxon>
        <taxon>Streptophyta</taxon>
        <taxon>Embryophyta</taxon>
        <taxon>Bryophyta</taxon>
        <taxon>Sphagnophytina</taxon>
        <taxon>Sphagnopsida</taxon>
        <taxon>Sphagnales</taxon>
        <taxon>Sphagnaceae</taxon>
        <taxon>Sphagnum</taxon>
    </lineage>
</organism>
<dbReference type="SUPFAM" id="SSF52954">
    <property type="entry name" value="Class II aaRS ABD-related"/>
    <property type="match status" value="1"/>
</dbReference>
<dbReference type="SUPFAM" id="SSF64586">
    <property type="entry name" value="C-terminal domain of ProRS"/>
    <property type="match status" value="1"/>
</dbReference>
<evidence type="ECO:0000256" key="7">
    <source>
        <dbReference type="ARBA" id="ARBA00029731"/>
    </source>
</evidence>
<evidence type="ECO:0000256" key="6">
    <source>
        <dbReference type="ARBA" id="ARBA00023146"/>
    </source>
</evidence>
<keyword evidence="5" id="KW-0648">Protein biosynthesis</keyword>
<evidence type="ECO:0000256" key="8">
    <source>
        <dbReference type="ARBA" id="ARBA00047671"/>
    </source>
</evidence>
<dbReference type="EMBL" id="OZ020114">
    <property type="protein sequence ID" value="CAK9267535.1"/>
    <property type="molecule type" value="Genomic_DNA"/>
</dbReference>
<dbReference type="InterPro" id="IPR006195">
    <property type="entry name" value="aa-tRNA-synth_II"/>
</dbReference>
<protein>
    <recommendedName>
        <fullName evidence="1">proline--tRNA ligase</fullName>
        <ecNumber evidence="1">6.1.1.15</ecNumber>
    </recommendedName>
    <alternativeName>
        <fullName evidence="7">Prolyl-tRNA synthetase</fullName>
    </alternativeName>
</protein>
<comment type="catalytic activity">
    <reaction evidence="8">
        <text>tRNA(Pro) + L-proline + ATP = L-prolyl-tRNA(Pro) + AMP + diphosphate</text>
        <dbReference type="Rhea" id="RHEA:14305"/>
        <dbReference type="Rhea" id="RHEA-COMP:9700"/>
        <dbReference type="Rhea" id="RHEA-COMP:9702"/>
        <dbReference type="ChEBI" id="CHEBI:30616"/>
        <dbReference type="ChEBI" id="CHEBI:33019"/>
        <dbReference type="ChEBI" id="CHEBI:60039"/>
        <dbReference type="ChEBI" id="CHEBI:78442"/>
        <dbReference type="ChEBI" id="CHEBI:78532"/>
        <dbReference type="ChEBI" id="CHEBI:456215"/>
        <dbReference type="EC" id="6.1.1.15"/>
    </reaction>
</comment>
<keyword evidence="6" id="KW-0030">Aminoacyl-tRNA synthetase</keyword>
<dbReference type="PANTHER" id="PTHR43382">
    <property type="entry name" value="PROLYL-TRNA SYNTHETASE"/>
    <property type="match status" value="1"/>
</dbReference>
<evidence type="ECO:0000313" key="11">
    <source>
        <dbReference type="Proteomes" id="UP001497444"/>
    </source>
</evidence>
<dbReference type="PANTHER" id="PTHR43382:SF2">
    <property type="entry name" value="BIFUNCTIONAL GLUTAMATE_PROLINE--TRNA LIGASE"/>
    <property type="match status" value="1"/>
</dbReference>
<dbReference type="Proteomes" id="UP001497444">
    <property type="component" value="Chromosome 19"/>
</dbReference>
<dbReference type="CDD" id="cd00778">
    <property type="entry name" value="ProRS_core_arch_euk"/>
    <property type="match status" value="1"/>
</dbReference>
<dbReference type="InterPro" id="IPR036621">
    <property type="entry name" value="Anticodon-bd_dom_sf"/>
</dbReference>
<sequence length="572" mass="63247">MEVGEEEGSSPWRYTRRGLGFKKHEDFGQWYADVVVKGELIDYYQVSGCYILRPWSYAIWETIKSFLDTEIKAMGVDNAYFPLFVHEKSLSKEKEHVAGFAPEVAWVTKAGSSDLEVPVAIRPTSETVMYPSFAKWIRGHRDLPLKLNQWCNVVRWEFKDPTPFIRSREFLWQEGHTAFATKEEADAEVQEVLELYRKVYEELLAVPVIKGVKSEREKFAGAVSTTTLEAFVVQGSGRGIQAATVHSLGQKFSEIFKIVFEDENGVSKRVWQNSWGLSTRAIGAMVMVHGDDKGLLLPPRVAPIQVIIIPIPITSARTAAAATSSRSSEAAAAAASSSTSSRTTAAAAASTSSSSEAAAASSSSSSRMTAASAAVADPLQECKAVARLLQEGGIRSATDLRENYTPGWKYAHWEMKGVPLRIEIGLHDIEKMQVTVARRDLEKGAEGHKSVVPKHQLLESIRELLNVVQRSMLERARQQRDAAIAVALNWQDFEIAVQSKKMVLAPWCDEVAAEKEVQKKLKGCKTLCMPFELQNSLHSSLASLVLTSLASDTKCFVTGKPAKSWGLWGRSF</sequence>
<evidence type="ECO:0000256" key="5">
    <source>
        <dbReference type="ARBA" id="ARBA00022917"/>
    </source>
</evidence>
<dbReference type="Gene3D" id="3.30.930.10">
    <property type="entry name" value="Bira Bifunctional Protein, Domain 2"/>
    <property type="match status" value="2"/>
</dbReference>
<dbReference type="SUPFAM" id="SSF55681">
    <property type="entry name" value="Class II aaRS and biotin synthetases"/>
    <property type="match status" value="1"/>
</dbReference>
<dbReference type="Gene3D" id="3.30.110.30">
    <property type="entry name" value="C-terminal domain of ProRS"/>
    <property type="match status" value="1"/>
</dbReference>
<keyword evidence="4" id="KW-0067">ATP-binding</keyword>
<dbReference type="InterPro" id="IPR002316">
    <property type="entry name" value="Pro-tRNA-ligase_IIa"/>
</dbReference>
<evidence type="ECO:0000256" key="3">
    <source>
        <dbReference type="ARBA" id="ARBA00022741"/>
    </source>
</evidence>
<evidence type="ECO:0000313" key="10">
    <source>
        <dbReference type="EMBL" id="CAK9267535.1"/>
    </source>
</evidence>
<dbReference type="PRINTS" id="PR01046">
    <property type="entry name" value="TRNASYNTHPRO"/>
</dbReference>
<dbReference type="Pfam" id="PF09180">
    <property type="entry name" value="ProRS-C_1"/>
    <property type="match status" value="1"/>
</dbReference>
<dbReference type="Pfam" id="PF00587">
    <property type="entry name" value="tRNA-synt_2b"/>
    <property type="match status" value="1"/>
</dbReference>
<reference evidence="10" key="1">
    <citation type="submission" date="2024-02" db="EMBL/GenBank/DDBJ databases">
        <authorList>
            <consortium name="ELIXIR-Norway"/>
            <consortium name="Elixir Norway"/>
        </authorList>
    </citation>
    <scope>NUCLEOTIDE SEQUENCE</scope>
</reference>
<dbReference type="Pfam" id="PF03129">
    <property type="entry name" value="HGTP_anticodon"/>
    <property type="match status" value="1"/>
</dbReference>
<feature type="domain" description="Aminoacyl-transfer RNA synthetases class-II family profile" evidence="9">
    <location>
        <begin position="57"/>
        <end position="298"/>
    </location>
</feature>
<evidence type="ECO:0000259" key="9">
    <source>
        <dbReference type="PROSITE" id="PS50862"/>
    </source>
</evidence>
<dbReference type="InterPro" id="IPR004499">
    <property type="entry name" value="Pro-tRNA-ligase_IIa_arc-type"/>
</dbReference>